<dbReference type="OrthoDB" id="1492596at2"/>
<dbReference type="EMBL" id="RBKU01000001">
    <property type="protein sequence ID" value="RKR84306.1"/>
    <property type="molecule type" value="Genomic_DNA"/>
</dbReference>
<name>A0A495J5N4_9SPHI</name>
<proteinExistence type="predicted"/>
<gene>
    <name evidence="1" type="ORF">BDD43_4538</name>
</gene>
<evidence type="ECO:0000313" key="2">
    <source>
        <dbReference type="Proteomes" id="UP000268007"/>
    </source>
</evidence>
<reference evidence="1 2" key="1">
    <citation type="submission" date="2018-10" db="EMBL/GenBank/DDBJ databases">
        <title>Genomic Encyclopedia of Archaeal and Bacterial Type Strains, Phase II (KMG-II): from individual species to whole genera.</title>
        <authorList>
            <person name="Goeker M."/>
        </authorList>
    </citation>
    <scope>NUCLEOTIDE SEQUENCE [LARGE SCALE GENOMIC DNA]</scope>
    <source>
        <strain evidence="1 2">DSM 18602</strain>
    </source>
</reference>
<protein>
    <recommendedName>
        <fullName evidence="3">PIN domain-containing protein</fullName>
    </recommendedName>
</protein>
<dbReference type="AlphaFoldDB" id="A0A495J5N4"/>
<keyword evidence="2" id="KW-1185">Reference proteome</keyword>
<accession>A0A495J5N4</accession>
<dbReference type="Proteomes" id="UP000268007">
    <property type="component" value="Unassembled WGS sequence"/>
</dbReference>
<evidence type="ECO:0000313" key="1">
    <source>
        <dbReference type="EMBL" id="RKR84306.1"/>
    </source>
</evidence>
<comment type="caution">
    <text evidence="1">The sequence shown here is derived from an EMBL/GenBank/DDBJ whole genome shotgun (WGS) entry which is preliminary data.</text>
</comment>
<dbReference type="RefSeq" id="WP_121199836.1">
    <property type="nucleotide sequence ID" value="NZ_RBKU01000001.1"/>
</dbReference>
<sequence>MTYYFDTNAVYNIRKVPADVIKSSFTSILTLIELISGIKDEKSYTKRKAIIGMIFKLKLTIDWAMPEEIVFNSFDFFDEDEFGDDRTEKLINLINCLIRSSSYNNYIGSEIYCNQYGHRYFKEIDDSMSMLFILRSELAIHAMKHSLTTDISGNTIMVGDQSYLIDTAKALSDFFELHPEMNRAITINGLANMLIDTLRLENVAIEDVFESYNGLTDMYVDAMSKYCIYKITHHETPAKNDFSDLTHILYMKNSTIRKMVSDDSLFKTYLKEHVVSVAHLKLKN</sequence>
<organism evidence="1 2">
    <name type="scientific">Mucilaginibacter gracilis</name>
    <dbReference type="NCBI Taxonomy" id="423350"/>
    <lineage>
        <taxon>Bacteria</taxon>
        <taxon>Pseudomonadati</taxon>
        <taxon>Bacteroidota</taxon>
        <taxon>Sphingobacteriia</taxon>
        <taxon>Sphingobacteriales</taxon>
        <taxon>Sphingobacteriaceae</taxon>
        <taxon>Mucilaginibacter</taxon>
    </lineage>
</organism>
<evidence type="ECO:0008006" key="3">
    <source>
        <dbReference type="Google" id="ProtNLM"/>
    </source>
</evidence>